<keyword evidence="5 9" id="KW-1133">Transmembrane helix</keyword>
<dbReference type="PANTHER" id="PTHR30561:SF1">
    <property type="entry name" value="MULTIDRUG TRANSPORTER EMRE"/>
    <property type="match status" value="1"/>
</dbReference>
<keyword evidence="11" id="KW-1185">Reference proteome</keyword>
<evidence type="ECO:0000313" key="10">
    <source>
        <dbReference type="EMBL" id="PTR01119.1"/>
    </source>
</evidence>
<keyword evidence="6 9" id="KW-0472">Membrane</keyword>
<evidence type="ECO:0000256" key="9">
    <source>
        <dbReference type="SAM" id="Phobius"/>
    </source>
</evidence>
<dbReference type="EMBL" id="QAOQ01000001">
    <property type="protein sequence ID" value="PTR01119.1"/>
    <property type="molecule type" value="Genomic_DNA"/>
</dbReference>
<reference evidence="10 11" key="1">
    <citation type="submission" date="2018-04" db="EMBL/GenBank/DDBJ databases">
        <title>Genomic Encyclopedia of Archaeal and Bacterial Type Strains, Phase II (KMG-II): from individual species to whole genera.</title>
        <authorList>
            <person name="Goeker M."/>
        </authorList>
    </citation>
    <scope>NUCLEOTIDE SEQUENCE [LARGE SCALE GENOMIC DNA]</scope>
    <source>
        <strain evidence="10 11">DSM 26809</strain>
    </source>
</reference>
<dbReference type="GO" id="GO:0005886">
    <property type="term" value="C:plasma membrane"/>
    <property type="evidence" value="ECO:0007669"/>
    <property type="project" value="UniProtKB-SubCell"/>
</dbReference>
<evidence type="ECO:0000256" key="1">
    <source>
        <dbReference type="ARBA" id="ARBA00004651"/>
    </source>
</evidence>
<feature type="transmembrane region" description="Helical" evidence="9">
    <location>
        <begin position="69"/>
        <end position="86"/>
    </location>
</feature>
<feature type="transmembrane region" description="Helical" evidence="9">
    <location>
        <begin position="98"/>
        <end position="120"/>
    </location>
</feature>
<dbReference type="RefSeq" id="WP_107826541.1">
    <property type="nucleotide sequence ID" value="NZ_CP160205.1"/>
</dbReference>
<evidence type="ECO:0000313" key="11">
    <source>
        <dbReference type="Proteomes" id="UP000244168"/>
    </source>
</evidence>
<protein>
    <submittedName>
        <fullName evidence="10">Quaternary ammonium compound-resistance protein SugE</fullName>
    </submittedName>
</protein>
<dbReference type="InterPro" id="IPR045324">
    <property type="entry name" value="Small_multidrug_res"/>
</dbReference>
<dbReference type="SUPFAM" id="SSF103481">
    <property type="entry name" value="Multidrug resistance efflux transporter EmrE"/>
    <property type="match status" value="1"/>
</dbReference>
<evidence type="ECO:0000256" key="2">
    <source>
        <dbReference type="ARBA" id="ARBA00022448"/>
    </source>
</evidence>
<keyword evidence="2" id="KW-0813">Transport</keyword>
<comment type="similarity">
    <text evidence="7 8">Belongs to the drug/metabolite transporter (DMT) superfamily. Small multidrug resistance (SMR) (TC 2.A.7.1) family.</text>
</comment>
<feature type="transmembrane region" description="Helical" evidence="9">
    <location>
        <begin position="41"/>
        <end position="62"/>
    </location>
</feature>
<dbReference type="PANTHER" id="PTHR30561">
    <property type="entry name" value="SMR FAMILY PROTON-DEPENDENT DRUG EFFLUX TRANSPORTER SUGE"/>
    <property type="match status" value="1"/>
</dbReference>
<comment type="subcellular location">
    <subcellularLocation>
        <location evidence="1 8">Cell membrane</location>
        <topology evidence="1 8">Multi-pass membrane protein</topology>
    </subcellularLocation>
</comment>
<gene>
    <name evidence="10" type="ORF">C8P68_101351</name>
</gene>
<organism evidence="10 11">
    <name type="scientific">Mucilaginibacter yixingensis</name>
    <dbReference type="NCBI Taxonomy" id="1295612"/>
    <lineage>
        <taxon>Bacteria</taxon>
        <taxon>Pseudomonadati</taxon>
        <taxon>Bacteroidota</taxon>
        <taxon>Sphingobacteriia</taxon>
        <taxon>Sphingobacteriales</taxon>
        <taxon>Sphingobacteriaceae</taxon>
        <taxon>Mucilaginibacter</taxon>
    </lineage>
</organism>
<keyword evidence="3" id="KW-1003">Cell membrane</keyword>
<proteinExistence type="inferred from homology"/>
<evidence type="ECO:0000256" key="4">
    <source>
        <dbReference type="ARBA" id="ARBA00022692"/>
    </source>
</evidence>
<dbReference type="GO" id="GO:0022857">
    <property type="term" value="F:transmembrane transporter activity"/>
    <property type="evidence" value="ECO:0007669"/>
    <property type="project" value="InterPro"/>
</dbReference>
<dbReference type="OrthoDB" id="21828at2"/>
<dbReference type="Pfam" id="PF00893">
    <property type="entry name" value="Multi_Drug_Res"/>
    <property type="match status" value="1"/>
</dbReference>
<dbReference type="InterPro" id="IPR000390">
    <property type="entry name" value="Small_drug/metabolite_transptr"/>
</dbReference>
<comment type="caution">
    <text evidence="10">The sequence shown here is derived from an EMBL/GenBank/DDBJ whole genome shotgun (WGS) entry which is preliminary data.</text>
</comment>
<sequence>MAWIFLIIAAAFEAAWTFSLKLMKFSQLKTLQWHTFYLPAGLYIWLPFAGYIIFGVGNIYFFSLAIKNVPTAVAYAVWTAVTLVLIKVSEITFMQQRISYHEIFFMLLIMGGIIGLKYYAPAAQ</sequence>
<dbReference type="InterPro" id="IPR037185">
    <property type="entry name" value="EmrE-like"/>
</dbReference>
<evidence type="ECO:0000256" key="6">
    <source>
        <dbReference type="ARBA" id="ARBA00023136"/>
    </source>
</evidence>
<dbReference type="Proteomes" id="UP000244168">
    <property type="component" value="Unassembled WGS sequence"/>
</dbReference>
<evidence type="ECO:0000256" key="3">
    <source>
        <dbReference type="ARBA" id="ARBA00022475"/>
    </source>
</evidence>
<evidence type="ECO:0000256" key="7">
    <source>
        <dbReference type="ARBA" id="ARBA00038032"/>
    </source>
</evidence>
<dbReference type="Gene3D" id="1.10.3730.20">
    <property type="match status" value="1"/>
</dbReference>
<evidence type="ECO:0000256" key="8">
    <source>
        <dbReference type="RuleBase" id="RU003942"/>
    </source>
</evidence>
<name>A0A2T5JFC3_9SPHI</name>
<keyword evidence="4 8" id="KW-0812">Transmembrane</keyword>
<accession>A0A2T5JFC3</accession>
<evidence type="ECO:0000256" key="5">
    <source>
        <dbReference type="ARBA" id="ARBA00022989"/>
    </source>
</evidence>
<dbReference type="AlphaFoldDB" id="A0A2T5JFC3"/>